<dbReference type="Proteomes" id="UP001424741">
    <property type="component" value="Unassembled WGS sequence"/>
</dbReference>
<organism evidence="1 2">
    <name type="scientific">Rubritalea halochordaticola</name>
    <dbReference type="NCBI Taxonomy" id="714537"/>
    <lineage>
        <taxon>Bacteria</taxon>
        <taxon>Pseudomonadati</taxon>
        <taxon>Verrucomicrobiota</taxon>
        <taxon>Verrucomicrobiia</taxon>
        <taxon>Verrucomicrobiales</taxon>
        <taxon>Rubritaleaceae</taxon>
        <taxon>Rubritalea</taxon>
    </lineage>
</organism>
<evidence type="ECO:0000313" key="2">
    <source>
        <dbReference type="Proteomes" id="UP001424741"/>
    </source>
</evidence>
<dbReference type="EMBL" id="BAABRL010000015">
    <property type="protein sequence ID" value="GAA5497486.1"/>
    <property type="molecule type" value="Genomic_DNA"/>
</dbReference>
<proteinExistence type="predicted"/>
<keyword evidence="2" id="KW-1185">Reference proteome</keyword>
<evidence type="ECO:0000313" key="1">
    <source>
        <dbReference type="EMBL" id="GAA5497486.1"/>
    </source>
</evidence>
<reference evidence="1 2" key="1">
    <citation type="submission" date="2024-02" db="EMBL/GenBank/DDBJ databases">
        <title>Rubritalea halochordaticola NBRC 107102.</title>
        <authorList>
            <person name="Ichikawa N."/>
            <person name="Katano-Makiyama Y."/>
            <person name="Hidaka K."/>
        </authorList>
    </citation>
    <scope>NUCLEOTIDE SEQUENCE [LARGE SCALE GENOMIC DNA]</scope>
    <source>
        <strain evidence="1 2">NBRC 107102</strain>
    </source>
</reference>
<gene>
    <name evidence="1" type="ORF">Rhal01_03682</name>
</gene>
<comment type="caution">
    <text evidence="1">The sequence shown here is derived from an EMBL/GenBank/DDBJ whole genome shotgun (WGS) entry which is preliminary data.</text>
</comment>
<sequence length="39" mass="4639">MPMHEKIWVLKCFNQEKLNPGYSLSEKIVDEFSILRSVE</sequence>
<protein>
    <submittedName>
        <fullName evidence="1">Uncharacterized protein</fullName>
    </submittedName>
</protein>
<accession>A0ABP9V4A0</accession>
<name>A0ABP9V4A0_9BACT</name>